<dbReference type="CDD" id="cd14798">
    <property type="entry name" value="RX-CC_like"/>
    <property type="match status" value="1"/>
</dbReference>
<dbReference type="Gene3D" id="1.20.5.4130">
    <property type="match status" value="2"/>
</dbReference>
<dbReference type="Pfam" id="PF00931">
    <property type="entry name" value="NB-ARC"/>
    <property type="match status" value="2"/>
</dbReference>
<feature type="domain" description="R13L1/DRL21-like LRR repeat region" evidence="8">
    <location>
        <begin position="1575"/>
        <end position="1697"/>
    </location>
</feature>
<name>A0ABR2PX13_9ROSI</name>
<feature type="domain" description="Disease resistance N-terminal" evidence="7">
    <location>
        <begin position="9"/>
        <end position="95"/>
    </location>
</feature>
<evidence type="ECO:0000313" key="9">
    <source>
        <dbReference type="EMBL" id="KAK8992967.1"/>
    </source>
</evidence>
<dbReference type="SUPFAM" id="SSF52540">
    <property type="entry name" value="P-loop containing nucleoside triphosphate hydrolases"/>
    <property type="match status" value="2"/>
</dbReference>
<sequence>MADAVISAAVGVALSKAISILEDPINLAWDFKDQLIKLRSSFALTRAFLQDAERRQLDEPVKVWLEQLSDIASKADDVLDELAYQHLRRKVGTRRRTQVSNFFSPSTNPFAFTLKMAKKVKSITQSIKDLNSQATELGLQQRVQVSAPVSSGVGGGTHSLVNSSGVVGREADVLKVVDLLINPNTHQSLSLVSIVGMAGLGKTTLAKSVCNNDKVQNHFKTIIWVCVAEKFDVRRILVEMLESLTRKPCEIKNEDAILREIQKELKDKSFLLVLDDVWDEDIKNWGDLKGSLQGINESKQSWILATSRSESVALVRETPPDHRYPIKAMIDEECWSIIKERAFGKSPLSPDLEAIGRDIAHRCGGVPLVATVIGGTMCNKWDKDEWLSLRDSSLWGSLEKSEGIDVEKDLYGCITSCKMHDLVRDLAQSISHIRQQQNVFDDVKLWHSLFFNSVSSFHMARDFKSLRVLKFSGANIESLPDSIGKLKHLKYFDISGSFLCCLTSLQTLSLFDVATKRGRGIEELGFLVELGGKLVISGLENVRDKEEAWGARLWEKKKLHVLRYRWDFWREGCGKEEEVLEGLEPHSNLKSLSIEHYKGEYCPSWLVGKIGGDPKASFQPINLVELNLLHCKNVKNLPPLGQYPNLKFLEIQGLKSVRCIGNEFYMNGGDENRPIILFPALEIFTLMNMAEIREWLEVEPTILAFPSLKVLNIIECDNLNNVPRMSRFSSLEELTIGWCSELGWMDDEPFSSHLKSLTIRDCENLRSIPSLDGLSSLLELTVKACRGLPSLPPGLSTCTSLRRLLIEDCGNLESIPEDVGQLHSLEKLTIVKCNELGWISLEPFSSNLKELTVMGCGKLCKMGEGLLTSTCLTDMVISGCDNLRSIPFNGGSQSILRLKIFDCKELREIGGGLSASTRLEELEIESCPSMIAIPSLDGLSSLLEMKLYGCDGLTSLPSGLSTCTSLWRLFIDYCSNLESIPVNVGQLHSLEELCIRRSESLKRLPEESLGCLTRLKKLELGPFSEEVEEFPGLGSIHHLHSSLKELKLIGWDKLCSLPHQLQHLTALEHLEIRDFDGLNALPEWLGNLSSLRVLCFRGCKNLVHLPSKEALLRLSKLHLFRIYGCPQLKENSVEMSKTFIHLFTDSNMAEAFINAAIEVALSKAISILEDPINLAWDFKDQLVKLRSSLALTQAFLQDAERRQLDEPVKVWLEQLSDVASKADDVLDELSYEHLRRKFDTRKRTQVSNFFSPSTNPLAFTLKMANKIKNISQSIKDANRQATELGLQQRVQVSAPVSSGVGGGTHSIVDSSSVIGREADILKVVDLLIGSVAHQSLSIASIVGMAVEMLESLTRKPCEIKNEDVVLREIQKELKEKCFLLVLDDAWDANFKNWEDLKGSLQGINESKQSWILVTSRSENVALVRETPPNNRHHLKAMIDEECWSIMKERAFGNCPISPELEAIGREIAHRCGGVPLVATVIGGTMCNKWDRDEWLSLRDSSLWGSLEKNEGIVGDVEKDLYGCITSCKMHDLVHDLAQSVSHIRQQQNVFDDVKLWHSLFLNSFSSFHMVRDFKGGKLVISCLENVRNKEEAKGARLWEKKKLHSLIYEWDDEREWYGKDKDVLEGLEPHSNLKRLAINFYKGECCPSWLSGKIGGDRSSSFQPMNLVELKLFRCENVRNLPSLGQYPNLKVLQIEGLDSVRCISNEFYMSSCDENKPAILFPALENFTLRNMREVRE</sequence>
<dbReference type="Gene3D" id="3.40.50.300">
    <property type="entry name" value="P-loop containing nucleotide triphosphate hydrolases"/>
    <property type="match status" value="2"/>
</dbReference>
<keyword evidence="1" id="KW-0433">Leucine-rich repeat</keyword>
<organism evidence="9 10">
    <name type="scientific">Hibiscus sabdariffa</name>
    <name type="common">roselle</name>
    <dbReference type="NCBI Taxonomy" id="183260"/>
    <lineage>
        <taxon>Eukaryota</taxon>
        <taxon>Viridiplantae</taxon>
        <taxon>Streptophyta</taxon>
        <taxon>Embryophyta</taxon>
        <taxon>Tracheophyta</taxon>
        <taxon>Spermatophyta</taxon>
        <taxon>Magnoliopsida</taxon>
        <taxon>eudicotyledons</taxon>
        <taxon>Gunneridae</taxon>
        <taxon>Pentapetalae</taxon>
        <taxon>rosids</taxon>
        <taxon>malvids</taxon>
        <taxon>Malvales</taxon>
        <taxon>Malvaceae</taxon>
        <taxon>Malvoideae</taxon>
        <taxon>Hibiscus</taxon>
    </lineage>
</organism>
<evidence type="ECO:0000256" key="2">
    <source>
        <dbReference type="ARBA" id="ARBA00022737"/>
    </source>
</evidence>
<keyword evidence="10" id="KW-1185">Reference proteome</keyword>
<feature type="domain" description="NB-ARC" evidence="6">
    <location>
        <begin position="170"/>
        <end position="345"/>
    </location>
</feature>
<evidence type="ECO:0000259" key="8">
    <source>
        <dbReference type="Pfam" id="PF25019"/>
    </source>
</evidence>
<evidence type="ECO:0000256" key="5">
    <source>
        <dbReference type="ARBA" id="ARBA00022840"/>
    </source>
</evidence>
<evidence type="ECO:0000256" key="3">
    <source>
        <dbReference type="ARBA" id="ARBA00022741"/>
    </source>
</evidence>
<dbReference type="InterPro" id="IPR041118">
    <property type="entry name" value="Rx_N"/>
</dbReference>
<dbReference type="PANTHER" id="PTHR36766:SF70">
    <property type="entry name" value="DISEASE RESISTANCE PROTEIN RGA4"/>
    <property type="match status" value="1"/>
</dbReference>
<feature type="domain" description="R13L1/DRL21-like LRR repeat region" evidence="8">
    <location>
        <begin position="1060"/>
        <end position="1119"/>
    </location>
</feature>
<dbReference type="Gene3D" id="1.10.8.430">
    <property type="entry name" value="Helical domain of apoptotic protease-activating factors"/>
    <property type="match status" value="2"/>
</dbReference>
<dbReference type="EMBL" id="JBBPBN010000050">
    <property type="protein sequence ID" value="KAK8992967.1"/>
    <property type="molecule type" value="Genomic_DNA"/>
</dbReference>
<evidence type="ECO:0000256" key="1">
    <source>
        <dbReference type="ARBA" id="ARBA00022614"/>
    </source>
</evidence>
<evidence type="ECO:0000259" key="7">
    <source>
        <dbReference type="Pfam" id="PF18052"/>
    </source>
</evidence>
<feature type="domain" description="NB-ARC" evidence="6">
    <location>
        <begin position="1347"/>
        <end position="1451"/>
    </location>
</feature>
<keyword evidence="2" id="KW-0677">Repeat</keyword>
<keyword evidence="3" id="KW-0547">Nucleotide-binding</keyword>
<dbReference type="PANTHER" id="PTHR36766">
    <property type="entry name" value="PLANT BROAD-SPECTRUM MILDEW RESISTANCE PROTEIN RPW8"/>
    <property type="match status" value="1"/>
</dbReference>
<dbReference type="PRINTS" id="PR00364">
    <property type="entry name" value="DISEASERSIST"/>
</dbReference>
<dbReference type="InterPro" id="IPR056789">
    <property type="entry name" value="LRR_R13L1-DRL21"/>
</dbReference>
<dbReference type="InterPro" id="IPR002182">
    <property type="entry name" value="NB-ARC"/>
</dbReference>
<feature type="domain" description="Disease resistance N-terminal" evidence="7">
    <location>
        <begin position="1156"/>
        <end position="1243"/>
    </location>
</feature>
<dbReference type="SUPFAM" id="SSF52058">
    <property type="entry name" value="L domain-like"/>
    <property type="match status" value="3"/>
</dbReference>
<dbReference type="Pfam" id="PF25019">
    <property type="entry name" value="LRR_R13L1-DRL21"/>
    <property type="match status" value="3"/>
</dbReference>
<accession>A0ABR2PX13</accession>
<feature type="domain" description="R13L1/DRL21-like LRR repeat region" evidence="8">
    <location>
        <begin position="521"/>
        <end position="653"/>
    </location>
</feature>
<protein>
    <submittedName>
        <fullName evidence="9">Uncharacterized protein</fullName>
    </submittedName>
</protein>
<keyword evidence="5" id="KW-0067">ATP-binding</keyword>
<dbReference type="InterPro" id="IPR027417">
    <property type="entry name" value="P-loop_NTPase"/>
</dbReference>
<dbReference type="InterPro" id="IPR042197">
    <property type="entry name" value="Apaf_helical"/>
</dbReference>
<evidence type="ECO:0000313" key="10">
    <source>
        <dbReference type="Proteomes" id="UP001396334"/>
    </source>
</evidence>
<dbReference type="InterPro" id="IPR032675">
    <property type="entry name" value="LRR_dom_sf"/>
</dbReference>
<proteinExistence type="predicted"/>
<dbReference type="Pfam" id="PF18052">
    <property type="entry name" value="Rx_N"/>
    <property type="match status" value="2"/>
</dbReference>
<keyword evidence="4" id="KW-0611">Plant defense</keyword>
<comment type="caution">
    <text evidence="9">The sequence shown here is derived from an EMBL/GenBank/DDBJ whole genome shotgun (WGS) entry which is preliminary data.</text>
</comment>
<reference evidence="9 10" key="1">
    <citation type="journal article" date="2024" name="G3 (Bethesda)">
        <title>Genome assembly of Hibiscus sabdariffa L. provides insights into metabolisms of medicinal natural products.</title>
        <authorList>
            <person name="Kim T."/>
        </authorList>
    </citation>
    <scope>NUCLEOTIDE SEQUENCE [LARGE SCALE GENOMIC DNA]</scope>
    <source>
        <strain evidence="9">TK-2024</strain>
        <tissue evidence="9">Old leaves</tissue>
    </source>
</reference>
<dbReference type="Proteomes" id="UP001396334">
    <property type="component" value="Unassembled WGS sequence"/>
</dbReference>
<dbReference type="Gene3D" id="3.80.10.10">
    <property type="entry name" value="Ribonuclease Inhibitor"/>
    <property type="match status" value="6"/>
</dbReference>
<gene>
    <name evidence="9" type="ORF">V6N11_049026</name>
</gene>
<evidence type="ECO:0000256" key="4">
    <source>
        <dbReference type="ARBA" id="ARBA00022821"/>
    </source>
</evidence>
<dbReference type="InterPro" id="IPR038005">
    <property type="entry name" value="RX-like_CC"/>
</dbReference>
<evidence type="ECO:0000259" key="6">
    <source>
        <dbReference type="Pfam" id="PF00931"/>
    </source>
</evidence>